<name>A0A1G9GXZ1_9FIRM</name>
<reference evidence="1 2" key="1">
    <citation type="submission" date="2016-10" db="EMBL/GenBank/DDBJ databases">
        <authorList>
            <person name="de Groot N.N."/>
        </authorList>
    </citation>
    <scope>NUCLEOTIDE SEQUENCE [LARGE SCALE GENOMIC DNA]</scope>
    <source>
        <strain evidence="1 2">SLAS-1</strain>
    </source>
</reference>
<proteinExistence type="predicted"/>
<dbReference type="Proteomes" id="UP000199476">
    <property type="component" value="Unassembled WGS sequence"/>
</dbReference>
<evidence type="ECO:0000313" key="1">
    <source>
        <dbReference type="EMBL" id="SDL05455.1"/>
    </source>
</evidence>
<dbReference type="EMBL" id="FNGO01000001">
    <property type="protein sequence ID" value="SDL05455.1"/>
    <property type="molecule type" value="Genomic_DNA"/>
</dbReference>
<sequence length="316" mass="35741">MSYKDMEEYVEKEFGFSMRDRYDMPDSEQTFPGGAQARIEISGIENCDNLEEMVDEADKRDITVHRVISLVKGATLLDDAELEYFAQIGAENDLEIMVNPCASRGWDEGRQYVTDEGYVSGMRLRGHDAMYHYLREFDRCLEAGIRGFLVTDEGMLRVLQSLREEGHIPEDTAFKVSVFAGHGTAAGGQLLQKYGADSFNPLGDMTLPMLSSIRQGGLDIPLDIYMSLVESMGGFQRFHEAADIARVAAPVYYKIEPGPSEGEMYNTWVDARNPEFGDNMARARVKYAQIILEWLDRAPFEIETNDYKEDLCIPQV</sequence>
<accession>A0A1G9GXZ1</accession>
<protein>
    <recommendedName>
        <fullName evidence="3">Peptidase family U32</fullName>
    </recommendedName>
</protein>
<dbReference type="OrthoDB" id="244056at2"/>
<dbReference type="STRING" id="321763.SAMN04488692_10139"/>
<gene>
    <name evidence="1" type="ORF">SAMN04488692_10139</name>
</gene>
<dbReference type="RefSeq" id="WP_089757491.1">
    <property type="nucleotide sequence ID" value="NZ_FNGO01000001.1"/>
</dbReference>
<keyword evidence="2" id="KW-1185">Reference proteome</keyword>
<organism evidence="1 2">
    <name type="scientific">Halarsenatibacter silvermanii</name>
    <dbReference type="NCBI Taxonomy" id="321763"/>
    <lineage>
        <taxon>Bacteria</taxon>
        <taxon>Bacillati</taxon>
        <taxon>Bacillota</taxon>
        <taxon>Clostridia</taxon>
        <taxon>Halanaerobiales</taxon>
        <taxon>Halarsenatibacteraceae</taxon>
        <taxon>Halarsenatibacter</taxon>
    </lineage>
</organism>
<dbReference type="AlphaFoldDB" id="A0A1G9GXZ1"/>
<evidence type="ECO:0000313" key="2">
    <source>
        <dbReference type="Proteomes" id="UP000199476"/>
    </source>
</evidence>
<evidence type="ECO:0008006" key="3">
    <source>
        <dbReference type="Google" id="ProtNLM"/>
    </source>
</evidence>